<evidence type="ECO:0000313" key="2">
    <source>
        <dbReference type="EMBL" id="QUE52761.1"/>
    </source>
</evidence>
<evidence type="ECO:0000313" key="3">
    <source>
        <dbReference type="Proteomes" id="UP000676169"/>
    </source>
</evidence>
<sequence>MSPILAFDSGDARRWFWVILGGVVFSIIGLGAFGYGKKLELWKPKAIGLLLMGYPYFVYNVWAVWGIGFGLCTLLWFHHDE</sequence>
<organism evidence="2 3">
    <name type="scientific">Luteolibacter ambystomatis</name>
    <dbReference type="NCBI Taxonomy" id="2824561"/>
    <lineage>
        <taxon>Bacteria</taxon>
        <taxon>Pseudomonadati</taxon>
        <taxon>Verrucomicrobiota</taxon>
        <taxon>Verrucomicrobiia</taxon>
        <taxon>Verrucomicrobiales</taxon>
        <taxon>Verrucomicrobiaceae</taxon>
        <taxon>Luteolibacter</taxon>
    </lineage>
</organism>
<dbReference type="EMBL" id="CP073100">
    <property type="protein sequence ID" value="QUE52761.1"/>
    <property type="molecule type" value="Genomic_DNA"/>
</dbReference>
<dbReference type="Proteomes" id="UP000676169">
    <property type="component" value="Chromosome"/>
</dbReference>
<reference evidence="2" key="1">
    <citation type="submission" date="2021-04" db="EMBL/GenBank/DDBJ databases">
        <title>Luteolibacter sp. 32A isolated from the skin of an Anderson's salamander (Ambystoma andersonii).</title>
        <authorList>
            <person name="Spergser J."/>
            <person name="Busse H.-J."/>
        </authorList>
    </citation>
    <scope>NUCLEOTIDE SEQUENCE</scope>
    <source>
        <strain evidence="2">32A</strain>
    </source>
</reference>
<proteinExistence type="predicted"/>
<name>A0A975J2H4_9BACT</name>
<accession>A0A975J2H4</accession>
<dbReference type="RefSeq" id="WP_211634048.1">
    <property type="nucleotide sequence ID" value="NZ_CP073100.1"/>
</dbReference>
<dbReference type="AlphaFoldDB" id="A0A975J2H4"/>
<feature type="transmembrane region" description="Helical" evidence="1">
    <location>
        <begin position="56"/>
        <end position="77"/>
    </location>
</feature>
<dbReference type="KEGG" id="lamb:KBB96_07670"/>
<keyword evidence="1" id="KW-0472">Membrane</keyword>
<feature type="transmembrane region" description="Helical" evidence="1">
    <location>
        <begin position="15"/>
        <end position="35"/>
    </location>
</feature>
<gene>
    <name evidence="2" type="ORF">KBB96_07670</name>
</gene>
<evidence type="ECO:0000256" key="1">
    <source>
        <dbReference type="SAM" id="Phobius"/>
    </source>
</evidence>
<keyword evidence="3" id="KW-1185">Reference proteome</keyword>
<keyword evidence="1" id="KW-0812">Transmembrane</keyword>
<keyword evidence="1" id="KW-1133">Transmembrane helix</keyword>
<protein>
    <submittedName>
        <fullName evidence="2">Uncharacterized protein</fullName>
    </submittedName>
</protein>